<keyword evidence="4" id="KW-1185">Reference proteome</keyword>
<proteinExistence type="predicted"/>
<dbReference type="SUPFAM" id="SSF160574">
    <property type="entry name" value="BT0923-like"/>
    <property type="match status" value="1"/>
</dbReference>
<protein>
    <submittedName>
        <fullName evidence="3">PepSY-like domain-containing protein</fullName>
    </submittedName>
</protein>
<name>A0AAP2GMG4_9BACT</name>
<feature type="chain" id="PRO_5042965315" evidence="1">
    <location>
        <begin position="21"/>
        <end position="147"/>
    </location>
</feature>
<sequence>MKTLIFILLGAAGLHTVAAAQDIPQSQVPAVVLNAFQSKFQNTKDLEWELKGELYKAEFEVGSREHEVWINKSGVITRHKEDFPKSQLPEVIREKLAKEFKDYKIDDADKIEADGKIFYQVDLDSPQGDRKLLFRADGQLQENKQGK</sequence>
<dbReference type="Gene3D" id="3.10.450.360">
    <property type="match status" value="1"/>
</dbReference>
<evidence type="ECO:0000256" key="1">
    <source>
        <dbReference type="SAM" id="SignalP"/>
    </source>
</evidence>
<gene>
    <name evidence="3" type="ORF">KK083_08720</name>
</gene>
<dbReference type="Pfam" id="PF11396">
    <property type="entry name" value="PepSY_like"/>
    <property type="match status" value="1"/>
</dbReference>
<dbReference type="Proteomes" id="UP001319200">
    <property type="component" value="Unassembled WGS sequence"/>
</dbReference>
<comment type="caution">
    <text evidence="3">The sequence shown here is derived from an EMBL/GenBank/DDBJ whole genome shotgun (WGS) entry which is preliminary data.</text>
</comment>
<dbReference type="EMBL" id="JAHESF010000007">
    <property type="protein sequence ID" value="MBT1696953.1"/>
    <property type="molecule type" value="Genomic_DNA"/>
</dbReference>
<dbReference type="RefSeq" id="WP_254162557.1">
    <property type="nucleotide sequence ID" value="NZ_JAHESF010000007.1"/>
</dbReference>
<feature type="domain" description="Putative beta-lactamase-inhibitor-like PepSY-like" evidence="2">
    <location>
        <begin position="55"/>
        <end position="141"/>
    </location>
</feature>
<evidence type="ECO:0000259" key="2">
    <source>
        <dbReference type="Pfam" id="PF11396"/>
    </source>
</evidence>
<dbReference type="AlphaFoldDB" id="A0AAP2GMG4"/>
<evidence type="ECO:0000313" key="4">
    <source>
        <dbReference type="Proteomes" id="UP001319200"/>
    </source>
</evidence>
<dbReference type="InterPro" id="IPR021533">
    <property type="entry name" value="PepSY-like"/>
</dbReference>
<accession>A0AAP2GMG4</accession>
<keyword evidence="1" id="KW-0732">Signal</keyword>
<organism evidence="3 4">
    <name type="scientific">Chryseosolibacter histidini</name>
    <dbReference type="NCBI Taxonomy" id="2782349"/>
    <lineage>
        <taxon>Bacteria</taxon>
        <taxon>Pseudomonadati</taxon>
        <taxon>Bacteroidota</taxon>
        <taxon>Cytophagia</taxon>
        <taxon>Cytophagales</taxon>
        <taxon>Chryseotaleaceae</taxon>
        <taxon>Chryseosolibacter</taxon>
    </lineage>
</organism>
<feature type="signal peptide" evidence="1">
    <location>
        <begin position="1"/>
        <end position="20"/>
    </location>
</feature>
<evidence type="ECO:0000313" key="3">
    <source>
        <dbReference type="EMBL" id="MBT1696953.1"/>
    </source>
</evidence>
<reference evidence="3 4" key="1">
    <citation type="submission" date="2021-05" db="EMBL/GenBank/DDBJ databases">
        <title>A Polyphasic approach of four new species of the genus Ohtaekwangia: Ohtaekwangia histidinii sp. nov., Ohtaekwangia cretensis sp. nov., Ohtaekwangia indiensis sp. nov., Ohtaekwangia reichenbachii sp. nov. from diverse environment.</title>
        <authorList>
            <person name="Octaviana S."/>
        </authorList>
    </citation>
    <scope>NUCLEOTIDE SEQUENCE [LARGE SCALE GENOMIC DNA]</scope>
    <source>
        <strain evidence="3 4">PWU4</strain>
    </source>
</reference>